<reference evidence="2" key="3">
    <citation type="submission" date="2015-06" db="UniProtKB">
        <authorList>
            <consortium name="EnsemblMetazoa"/>
        </authorList>
    </citation>
    <scope>IDENTIFICATION</scope>
</reference>
<dbReference type="CTD" id="20200519"/>
<dbReference type="EMBL" id="KB097571">
    <property type="protein sequence ID" value="ESN94515.1"/>
    <property type="molecule type" value="Genomic_DNA"/>
</dbReference>
<name>T1EVB9_HELRO</name>
<organism evidence="2 3">
    <name type="scientific">Helobdella robusta</name>
    <name type="common">Californian leech</name>
    <dbReference type="NCBI Taxonomy" id="6412"/>
    <lineage>
        <taxon>Eukaryota</taxon>
        <taxon>Metazoa</taxon>
        <taxon>Spiralia</taxon>
        <taxon>Lophotrochozoa</taxon>
        <taxon>Annelida</taxon>
        <taxon>Clitellata</taxon>
        <taxon>Hirudinea</taxon>
        <taxon>Rhynchobdellida</taxon>
        <taxon>Glossiphoniidae</taxon>
        <taxon>Helobdella</taxon>
    </lineage>
</organism>
<dbReference type="InParanoid" id="T1EVB9"/>
<evidence type="ECO:0000313" key="2">
    <source>
        <dbReference type="EnsemblMetazoa" id="HelroP164371"/>
    </source>
</evidence>
<dbReference type="GeneID" id="20200519"/>
<dbReference type="HOGENOM" id="CLU_513182_0_0_1"/>
<sequence length="531" mass="61386">MRNIQLLREIQTSNVAKHVSASFKIPKKLINSKSIAKVNNLDLMGFSLEKWSNKKHYSTETISSKMKKENISLNKWNISFEAMRLDHFGLNRRIPESNNSIKKNNCIKYNKDTIKTKNLKTYSSKHLTKLTKKNALTLYNINSFPSNAEDMHKIRFLKLVENLKSTEKINKDKNVLKEQVQFKQLVKKKIKNMRTYPSEQTNVDNDTEITCPNCDSKMKIVPFKKHKVENIDIDHIRESKNDLNLVHQKNENQNNEGMSVLNRNFNGAERVNQKYVDFVIEGYNSYEDAQPFVSLPVFTKNSAENIHDTQNEHEIANSKDFLCSTNKILQSEKDSQVDNFSNNEISEFSENKTFSDDQQRFCGNIDDNDDICEFTEKKTLPSNQQLENIDTNCELSVNGTFSTDKQFVSTNIDIEKDESSEQLECCNLENELLEPSEKNNIFEVHKCDCHTPLKSNNAGDAKEVSTTQATEISRKKWSKGSKLDAHIISENRFNKINFGTKIQLNLKKNCITDKQELDSENVKIRLSDFKE</sequence>
<dbReference type="AlphaFoldDB" id="T1EVB9"/>
<protein>
    <submittedName>
        <fullName evidence="1 2">Uncharacterized protein</fullName>
    </submittedName>
</protein>
<reference evidence="3" key="1">
    <citation type="submission" date="2012-12" db="EMBL/GenBank/DDBJ databases">
        <authorList>
            <person name="Hellsten U."/>
            <person name="Grimwood J."/>
            <person name="Chapman J.A."/>
            <person name="Shapiro H."/>
            <person name="Aerts A."/>
            <person name="Otillar R.P."/>
            <person name="Terry A.Y."/>
            <person name="Boore J.L."/>
            <person name="Simakov O."/>
            <person name="Marletaz F."/>
            <person name="Cho S.-J."/>
            <person name="Edsinger-Gonzales E."/>
            <person name="Havlak P."/>
            <person name="Kuo D.-H."/>
            <person name="Larsson T."/>
            <person name="Lv J."/>
            <person name="Arendt D."/>
            <person name="Savage R."/>
            <person name="Osoegawa K."/>
            <person name="de Jong P."/>
            <person name="Lindberg D.R."/>
            <person name="Seaver E.C."/>
            <person name="Weisblat D.A."/>
            <person name="Putnam N.H."/>
            <person name="Grigoriev I.V."/>
            <person name="Rokhsar D.S."/>
        </authorList>
    </citation>
    <scope>NUCLEOTIDE SEQUENCE</scope>
</reference>
<reference evidence="1 3" key="2">
    <citation type="journal article" date="2013" name="Nature">
        <title>Insights into bilaterian evolution from three spiralian genomes.</title>
        <authorList>
            <person name="Simakov O."/>
            <person name="Marletaz F."/>
            <person name="Cho S.J."/>
            <person name="Edsinger-Gonzales E."/>
            <person name="Havlak P."/>
            <person name="Hellsten U."/>
            <person name="Kuo D.H."/>
            <person name="Larsson T."/>
            <person name="Lv J."/>
            <person name="Arendt D."/>
            <person name="Savage R."/>
            <person name="Osoegawa K."/>
            <person name="de Jong P."/>
            <person name="Grimwood J."/>
            <person name="Chapman J.A."/>
            <person name="Shapiro H."/>
            <person name="Aerts A."/>
            <person name="Otillar R.P."/>
            <person name="Terry A.Y."/>
            <person name="Boore J.L."/>
            <person name="Grigoriev I.V."/>
            <person name="Lindberg D.R."/>
            <person name="Seaver E.C."/>
            <person name="Weisblat D.A."/>
            <person name="Putnam N.H."/>
            <person name="Rokhsar D.S."/>
        </authorList>
    </citation>
    <scope>NUCLEOTIDE SEQUENCE</scope>
</reference>
<evidence type="ECO:0000313" key="3">
    <source>
        <dbReference type="Proteomes" id="UP000015101"/>
    </source>
</evidence>
<gene>
    <name evidence="2" type="primary">20200519</name>
    <name evidence="1" type="ORF">HELRODRAFT_164371</name>
</gene>
<accession>T1EVB9</accession>
<keyword evidence="3" id="KW-1185">Reference proteome</keyword>
<dbReference type="KEGG" id="hro:HELRODRAFT_164371"/>
<dbReference type="EnsemblMetazoa" id="HelroT164371">
    <property type="protein sequence ID" value="HelroP164371"/>
    <property type="gene ID" value="HelroG164371"/>
</dbReference>
<dbReference type="RefSeq" id="XP_009027570.1">
    <property type="nucleotide sequence ID" value="XM_009029322.1"/>
</dbReference>
<dbReference type="EMBL" id="AMQM01001645">
    <property type="status" value="NOT_ANNOTATED_CDS"/>
    <property type="molecule type" value="Genomic_DNA"/>
</dbReference>
<evidence type="ECO:0000313" key="1">
    <source>
        <dbReference type="EMBL" id="ESN94515.1"/>
    </source>
</evidence>
<dbReference type="Proteomes" id="UP000015101">
    <property type="component" value="Unassembled WGS sequence"/>
</dbReference>
<proteinExistence type="predicted"/>